<accession>A0ABT9DG16</accession>
<dbReference type="Pfam" id="PF08870">
    <property type="entry name" value="DndE"/>
    <property type="match status" value="1"/>
</dbReference>
<proteinExistence type="predicted"/>
<sequence length="126" mass="14460">MSNRLKISKKTSDKLAELQSYTNHTRNVLVRLAVGLSTREASMPDLPNDKAGIGFEIDRSVLTGDFDFAYKTLIAQHAKREISDEEYFPTLFNAHLERGIVLLENEYKHAGNNEKFQVNLLRYNEE</sequence>
<comment type="caution">
    <text evidence="1">The sequence shown here is derived from an EMBL/GenBank/DDBJ whole genome shotgun (WGS) entry which is preliminary data.</text>
</comment>
<dbReference type="InterPro" id="IPR014969">
    <property type="entry name" value="DNA_S_DndE"/>
</dbReference>
<evidence type="ECO:0000313" key="2">
    <source>
        <dbReference type="Proteomes" id="UP001177121"/>
    </source>
</evidence>
<dbReference type="Proteomes" id="UP001177121">
    <property type="component" value="Unassembled WGS sequence"/>
</dbReference>
<reference evidence="1" key="1">
    <citation type="submission" date="2023-07" db="EMBL/GenBank/DDBJ databases">
        <title>Biological control against Fusarium languescens, the causal agent of wilt in Jalapeno peppers, by a novel bacterial subspecies: Bacillus cabrialesii subsp. tritici TSO2.</title>
        <authorList>
            <person name="Montoya-Martinez A.C."/>
            <person name="Figueroa-Brambila K.M."/>
            <person name="Escalante-Beltran A."/>
            <person name="Lopez-Montoya N.D."/>
            <person name="Valenzuela-Ruiz V."/>
            <person name="Parra-Cota F.I."/>
            <person name="Estrada Alvarado M.I."/>
            <person name="De Los Santos Villalobos S."/>
        </authorList>
    </citation>
    <scope>NUCLEOTIDE SEQUENCE</scope>
    <source>
        <strain evidence="1">TSO2</strain>
    </source>
</reference>
<dbReference type="NCBIfam" id="TIGR03184">
    <property type="entry name" value="DNA_S_dndE"/>
    <property type="match status" value="1"/>
</dbReference>
<keyword evidence="2" id="KW-1185">Reference proteome</keyword>
<evidence type="ECO:0000313" key="1">
    <source>
        <dbReference type="EMBL" id="MDO8223619.1"/>
    </source>
</evidence>
<protein>
    <submittedName>
        <fullName evidence="1">DNA sulfur modification protein DndE</fullName>
    </submittedName>
</protein>
<dbReference type="EMBL" id="JAHBMK020000001">
    <property type="protein sequence ID" value="MDO8223619.1"/>
    <property type="molecule type" value="Genomic_DNA"/>
</dbReference>
<gene>
    <name evidence="1" type="primary">dndE</name>
    <name evidence="1" type="ORF">KHP33_001780</name>
</gene>
<name>A0ABT9DG16_9BACI</name>
<organism evidence="1 2">
    <name type="scientific">Bacillus cabrialesii subsp. tritici</name>
    <dbReference type="NCBI Taxonomy" id="2944916"/>
    <lineage>
        <taxon>Bacteria</taxon>
        <taxon>Bacillati</taxon>
        <taxon>Bacillota</taxon>
        <taxon>Bacilli</taxon>
        <taxon>Bacillales</taxon>
        <taxon>Bacillaceae</taxon>
        <taxon>Bacillus</taxon>
        <taxon>Bacillus cabrialesii</taxon>
    </lineage>
</organism>
<dbReference type="Gene3D" id="1.10.1220.160">
    <property type="entry name" value="DNA sulphur modification protein DndE"/>
    <property type="match status" value="1"/>
</dbReference>
<dbReference type="RefSeq" id="WP_213402864.1">
    <property type="nucleotide sequence ID" value="NZ_JAHBMK020000001.1"/>
</dbReference>
<dbReference type="InterPro" id="IPR038472">
    <property type="entry name" value="DndE_sf"/>
</dbReference>